<keyword evidence="3" id="KW-0808">Transferase</keyword>
<protein>
    <submittedName>
        <fullName evidence="9">DUF2029 domain-containing protein</fullName>
    </submittedName>
</protein>
<reference evidence="9 10" key="1">
    <citation type="submission" date="2020-09" db="EMBL/GenBank/DDBJ databases">
        <title>Novel species of Mucilaginibacter isolated from a glacier on the Tibetan Plateau.</title>
        <authorList>
            <person name="Liu Q."/>
            <person name="Xin Y.-H."/>
        </authorList>
    </citation>
    <scope>NUCLEOTIDE SEQUENCE [LARGE SCALE GENOMIC DNA]</scope>
    <source>
        <strain evidence="9 10">ZT4R22</strain>
    </source>
</reference>
<evidence type="ECO:0000256" key="4">
    <source>
        <dbReference type="ARBA" id="ARBA00022692"/>
    </source>
</evidence>
<feature type="transmembrane region" description="Helical" evidence="8">
    <location>
        <begin position="67"/>
        <end position="88"/>
    </location>
</feature>
<feature type="transmembrane region" description="Helical" evidence="8">
    <location>
        <begin position="137"/>
        <end position="154"/>
    </location>
</feature>
<dbReference type="RefSeq" id="WP_191190682.1">
    <property type="nucleotide sequence ID" value="NZ_JACWMY010000010.1"/>
</dbReference>
<feature type="transmembrane region" description="Helical" evidence="8">
    <location>
        <begin position="288"/>
        <end position="304"/>
    </location>
</feature>
<feature type="transmembrane region" description="Helical" evidence="8">
    <location>
        <begin position="18"/>
        <end position="46"/>
    </location>
</feature>
<evidence type="ECO:0000313" key="9">
    <source>
        <dbReference type="EMBL" id="MBD1366024.1"/>
    </source>
</evidence>
<evidence type="ECO:0000256" key="6">
    <source>
        <dbReference type="ARBA" id="ARBA00023136"/>
    </source>
</evidence>
<dbReference type="Proteomes" id="UP000606600">
    <property type="component" value="Unassembled WGS sequence"/>
</dbReference>
<evidence type="ECO:0000256" key="5">
    <source>
        <dbReference type="ARBA" id="ARBA00022989"/>
    </source>
</evidence>
<keyword evidence="4 8" id="KW-0812">Transmembrane</keyword>
<keyword evidence="5 8" id="KW-1133">Transmembrane helix</keyword>
<evidence type="ECO:0000256" key="8">
    <source>
        <dbReference type="SAM" id="Phobius"/>
    </source>
</evidence>
<comment type="caution">
    <text evidence="9">The sequence shown here is derived from an EMBL/GenBank/DDBJ whole genome shotgun (WGS) entry which is preliminary data.</text>
</comment>
<feature type="transmembrane region" description="Helical" evidence="8">
    <location>
        <begin position="335"/>
        <end position="355"/>
    </location>
</feature>
<feature type="transmembrane region" description="Helical" evidence="8">
    <location>
        <begin position="310"/>
        <end position="328"/>
    </location>
</feature>
<feature type="transmembrane region" description="Helical" evidence="8">
    <location>
        <begin position="253"/>
        <end position="276"/>
    </location>
</feature>
<evidence type="ECO:0000256" key="2">
    <source>
        <dbReference type="ARBA" id="ARBA00022475"/>
    </source>
</evidence>
<keyword evidence="10" id="KW-1185">Reference proteome</keyword>
<dbReference type="Pfam" id="PF09594">
    <property type="entry name" value="GT87"/>
    <property type="match status" value="1"/>
</dbReference>
<dbReference type="InterPro" id="IPR018584">
    <property type="entry name" value="GT87"/>
</dbReference>
<keyword evidence="6 8" id="KW-0472">Membrane</keyword>
<evidence type="ECO:0000313" key="10">
    <source>
        <dbReference type="Proteomes" id="UP000606600"/>
    </source>
</evidence>
<evidence type="ECO:0000256" key="1">
    <source>
        <dbReference type="ARBA" id="ARBA00004651"/>
    </source>
</evidence>
<organism evidence="9 10">
    <name type="scientific">Mucilaginibacter pankratovii</name>
    <dbReference type="NCBI Taxonomy" id="2772110"/>
    <lineage>
        <taxon>Bacteria</taxon>
        <taxon>Pseudomonadati</taxon>
        <taxon>Bacteroidota</taxon>
        <taxon>Sphingobacteriia</taxon>
        <taxon>Sphingobacteriales</taxon>
        <taxon>Sphingobacteriaceae</taxon>
        <taxon>Mucilaginibacter</taxon>
    </lineage>
</organism>
<keyword evidence="2" id="KW-1003">Cell membrane</keyword>
<comment type="similarity">
    <text evidence="7">Belongs to the glycosyltransferase 87 family.</text>
</comment>
<feature type="transmembrane region" description="Helical" evidence="8">
    <location>
        <begin position="160"/>
        <end position="185"/>
    </location>
</feature>
<feature type="transmembrane region" description="Helical" evidence="8">
    <location>
        <begin position="361"/>
        <end position="383"/>
    </location>
</feature>
<feature type="transmembrane region" description="Helical" evidence="8">
    <location>
        <begin position="192"/>
        <end position="216"/>
    </location>
</feature>
<evidence type="ECO:0000256" key="3">
    <source>
        <dbReference type="ARBA" id="ARBA00022679"/>
    </source>
</evidence>
<name>A0ABR7WUN8_9SPHI</name>
<comment type="subcellular location">
    <subcellularLocation>
        <location evidence="1">Cell membrane</location>
        <topology evidence="1">Multi-pass membrane protein</topology>
    </subcellularLocation>
</comment>
<dbReference type="EMBL" id="JACWMY010000010">
    <property type="protein sequence ID" value="MBD1366024.1"/>
    <property type="molecule type" value="Genomic_DNA"/>
</dbReference>
<gene>
    <name evidence="9" type="ORF">IDJ77_19580</name>
</gene>
<accession>A0ABR7WUN8</accession>
<proteinExistence type="inferred from homology"/>
<sequence length="404" mass="45817">MANIGQPNLFIKLLSNKYIILSAWIFIAVLYTFKNLGYGSINNYLIFKYTYFNASMRQNLYAQYPQYYFDSNHYGPIFCVIIAPFAVIKGQLGVYLWQVCNAVFLFLAIRQLPLSNLQKNIICIICTQELIFSLKEYQTNGAIAGLLIITWVLVDKKKDFWAALFIMLGLFIKLYGVIGIVFFLLSKQKKQFVLGLAVWAAVLFVLPMVFFSPQFIAHSYLDWYHSLVSKNVENLAMNNPNQDISVMGMMRRIIGHPINILPVLLAGLALFGLSSLKNYMAEGIRPRLLMLSSCLLFVVLFSTGSEQCTYIIAFVGIAIWFISAPRPFTKGQIALFVFAIYVGSLFRTDIFPAYIKSNFMLPYALKALPCLLVWLAVITEMLAKKPAHQIIRVTEPAQTIAPTN</sequence>
<evidence type="ECO:0000256" key="7">
    <source>
        <dbReference type="ARBA" id="ARBA00024033"/>
    </source>
</evidence>